<accession>A0ABD1MEF1</accession>
<dbReference type="AlphaFoldDB" id="A0ABD1MEF1"/>
<evidence type="ECO:0000313" key="1">
    <source>
        <dbReference type="EMBL" id="KAL2334156.1"/>
    </source>
</evidence>
<name>A0ABD1MEF1_9FABA</name>
<sequence length="122" mass="13479">MLDLNNLDASRVILSDIQEKIFGIEKAIAIFCFQKTKPTQHSVRELRALGLTPHLLTSHCTELTGLSKKPMTLSWEDNNCSTMEISGLEIGWGQLNNSITAQQQLNINSTAQQKVSNSLGIP</sequence>
<dbReference type="Gene3D" id="3.40.50.300">
    <property type="entry name" value="P-loop containing nucleotide triphosphate hydrolases"/>
    <property type="match status" value="1"/>
</dbReference>
<dbReference type="EMBL" id="JBGMDY010000005">
    <property type="protein sequence ID" value="KAL2334156.1"/>
    <property type="molecule type" value="Genomic_DNA"/>
</dbReference>
<gene>
    <name evidence="1" type="ORF">Fmac_015369</name>
</gene>
<dbReference type="Proteomes" id="UP001603857">
    <property type="component" value="Unassembled WGS sequence"/>
</dbReference>
<protein>
    <submittedName>
        <fullName evidence="1">Uncharacterized protein</fullName>
    </submittedName>
</protein>
<comment type="caution">
    <text evidence="1">The sequence shown here is derived from an EMBL/GenBank/DDBJ whole genome shotgun (WGS) entry which is preliminary data.</text>
</comment>
<reference evidence="1 2" key="1">
    <citation type="submission" date="2024-08" db="EMBL/GenBank/DDBJ databases">
        <title>Insights into the chromosomal genome structure of Flemingia macrophylla.</title>
        <authorList>
            <person name="Ding Y."/>
            <person name="Zhao Y."/>
            <person name="Bi W."/>
            <person name="Wu M."/>
            <person name="Zhao G."/>
            <person name="Gong Y."/>
            <person name="Li W."/>
            <person name="Zhang P."/>
        </authorList>
    </citation>
    <scope>NUCLEOTIDE SEQUENCE [LARGE SCALE GENOMIC DNA]</scope>
    <source>
        <strain evidence="1">DYQJB</strain>
        <tissue evidence="1">Leaf</tissue>
    </source>
</reference>
<proteinExistence type="predicted"/>
<dbReference type="InterPro" id="IPR027417">
    <property type="entry name" value="P-loop_NTPase"/>
</dbReference>
<organism evidence="1 2">
    <name type="scientific">Flemingia macrophylla</name>
    <dbReference type="NCBI Taxonomy" id="520843"/>
    <lineage>
        <taxon>Eukaryota</taxon>
        <taxon>Viridiplantae</taxon>
        <taxon>Streptophyta</taxon>
        <taxon>Embryophyta</taxon>
        <taxon>Tracheophyta</taxon>
        <taxon>Spermatophyta</taxon>
        <taxon>Magnoliopsida</taxon>
        <taxon>eudicotyledons</taxon>
        <taxon>Gunneridae</taxon>
        <taxon>Pentapetalae</taxon>
        <taxon>rosids</taxon>
        <taxon>fabids</taxon>
        <taxon>Fabales</taxon>
        <taxon>Fabaceae</taxon>
        <taxon>Papilionoideae</taxon>
        <taxon>50 kb inversion clade</taxon>
        <taxon>NPAAA clade</taxon>
        <taxon>indigoferoid/millettioid clade</taxon>
        <taxon>Phaseoleae</taxon>
        <taxon>Flemingia</taxon>
    </lineage>
</organism>
<evidence type="ECO:0000313" key="2">
    <source>
        <dbReference type="Proteomes" id="UP001603857"/>
    </source>
</evidence>
<keyword evidence="2" id="KW-1185">Reference proteome</keyword>